<dbReference type="GO" id="GO:0008657">
    <property type="term" value="F:DNA topoisomerase type II (double strand cut, ATP-hydrolyzing) inhibitor activity"/>
    <property type="evidence" value="ECO:0007669"/>
    <property type="project" value="InterPro"/>
</dbReference>
<evidence type="ECO:0000256" key="5">
    <source>
        <dbReference type="ARBA" id="ARBA00023163"/>
    </source>
</evidence>
<accession>G3ITP9</accession>
<dbReference type="SUPFAM" id="SSF50118">
    <property type="entry name" value="Cell growth inhibitor/plasmid maintenance toxic component"/>
    <property type="match status" value="1"/>
</dbReference>
<evidence type="ECO:0000256" key="6">
    <source>
        <dbReference type="ARBA" id="ARBA00029628"/>
    </source>
</evidence>
<gene>
    <name evidence="8" type="ORF">Mettu_1385</name>
</gene>
<dbReference type="STRING" id="697282.Mettu_1385"/>
<dbReference type="Pfam" id="PF01845">
    <property type="entry name" value="CcdB"/>
    <property type="match status" value="1"/>
</dbReference>
<comment type="similarity">
    <text evidence="1">Belongs to the CcdB toxin family.</text>
</comment>
<dbReference type="InterPro" id="IPR002712">
    <property type="entry name" value="CcdB"/>
</dbReference>
<dbReference type="InterPro" id="IPR011067">
    <property type="entry name" value="Plasmid_toxin/cell-grow_inhib"/>
</dbReference>
<dbReference type="HOGENOM" id="CLU_158043_1_1_6"/>
<keyword evidence="9" id="KW-1185">Reference proteome</keyword>
<dbReference type="Gene3D" id="2.30.30.110">
    <property type="match status" value="1"/>
</dbReference>
<dbReference type="eggNOG" id="ENOG502ZZIP">
    <property type="taxonomic scope" value="Bacteria"/>
</dbReference>
<dbReference type="AlphaFoldDB" id="G3ITP9"/>
<sequence length="90" mass="10188">MTPYFLDVQSDLLQRLETRIVIPLRRRDRFAAVNLPANLTPTFEIEGVECLLETPNLAAVPLRLLKTPIASLASRQFEITAALDFLFQGF</sequence>
<dbReference type="Proteomes" id="UP000004664">
    <property type="component" value="Unassembled WGS sequence"/>
</dbReference>
<keyword evidence="5" id="KW-0804">Transcription</keyword>
<keyword evidence="3" id="KW-0678">Repressor</keyword>
<evidence type="ECO:0000256" key="2">
    <source>
        <dbReference type="ARBA" id="ARBA00015075"/>
    </source>
</evidence>
<evidence type="ECO:0000313" key="9">
    <source>
        <dbReference type="Proteomes" id="UP000004664"/>
    </source>
</evidence>
<dbReference type="RefSeq" id="WP_006890541.1">
    <property type="nucleotide sequence ID" value="NZ_JH109152.1"/>
</dbReference>
<organism evidence="8 9">
    <name type="scientific">Methylobacter tundripaludum (strain ATCC BAA-1195 / DSM 17260 / SV96)</name>
    <dbReference type="NCBI Taxonomy" id="697282"/>
    <lineage>
        <taxon>Bacteria</taxon>
        <taxon>Pseudomonadati</taxon>
        <taxon>Pseudomonadota</taxon>
        <taxon>Gammaproteobacteria</taxon>
        <taxon>Methylococcales</taxon>
        <taxon>Methylococcaceae</taxon>
        <taxon>Methylobacter</taxon>
    </lineage>
</organism>
<keyword evidence="4" id="KW-0805">Transcription regulation</keyword>
<reference evidence="8 9" key="1">
    <citation type="submission" date="2011-06" db="EMBL/GenBank/DDBJ databases">
        <title>Genomic sequence of Methylobacter tundripaludum SV96.</title>
        <authorList>
            <consortium name="US DOE Joint Genome Institute"/>
            <person name="Lucas S."/>
            <person name="Han J."/>
            <person name="Lapidus A."/>
            <person name="Cheng J.-F."/>
            <person name="Goodwin L."/>
            <person name="Pitluck S."/>
            <person name="Held B."/>
            <person name="Detter J.C."/>
            <person name="Han C."/>
            <person name="Tapia R."/>
            <person name="Land M."/>
            <person name="Hauser L."/>
            <person name="Kyrpides N."/>
            <person name="Ivanova N."/>
            <person name="Ovchinnikova G."/>
            <person name="Pagani I."/>
            <person name="Klotz M.G."/>
            <person name="Dispirito A.A."/>
            <person name="Murrell J.C."/>
            <person name="Dunfield P."/>
            <person name="Kalyuzhnaya M.G."/>
            <person name="Svenning M."/>
            <person name="Trotsenko Y.A."/>
            <person name="Stein L.Y."/>
            <person name="Woyke T."/>
        </authorList>
    </citation>
    <scope>NUCLEOTIDE SEQUENCE [LARGE SCALE GENOMIC DNA]</scope>
    <source>
        <strain evidence="9">ATCC BAA-1195 / DSM 17260 / SV96</strain>
    </source>
</reference>
<dbReference type="GO" id="GO:0006276">
    <property type="term" value="P:plasmid maintenance"/>
    <property type="evidence" value="ECO:0007669"/>
    <property type="project" value="InterPro"/>
</dbReference>
<protein>
    <recommendedName>
        <fullName evidence="2">Toxin CcdB</fullName>
    </recommendedName>
    <alternativeName>
        <fullName evidence="7">Cytotoxic protein CcdB</fullName>
    </alternativeName>
    <alternativeName>
        <fullName evidence="6">Protein LetD</fullName>
    </alternativeName>
</protein>
<name>G3ITP9_METTV</name>
<proteinExistence type="inferred from homology"/>
<evidence type="ECO:0000256" key="7">
    <source>
        <dbReference type="ARBA" id="ARBA00033135"/>
    </source>
</evidence>
<evidence type="ECO:0000256" key="1">
    <source>
        <dbReference type="ARBA" id="ARBA00005230"/>
    </source>
</evidence>
<evidence type="ECO:0000256" key="4">
    <source>
        <dbReference type="ARBA" id="ARBA00023015"/>
    </source>
</evidence>
<evidence type="ECO:0000313" key="8">
    <source>
        <dbReference type="EMBL" id="EGW22570.1"/>
    </source>
</evidence>
<dbReference type="OrthoDB" id="9813510at2"/>
<dbReference type="EMBL" id="JH109152">
    <property type="protein sequence ID" value="EGW22570.1"/>
    <property type="molecule type" value="Genomic_DNA"/>
</dbReference>
<evidence type="ECO:0000256" key="3">
    <source>
        <dbReference type="ARBA" id="ARBA00022491"/>
    </source>
</evidence>